<dbReference type="InterPro" id="IPR012337">
    <property type="entry name" value="RNaseH-like_sf"/>
</dbReference>
<evidence type="ECO:0000313" key="3">
    <source>
        <dbReference type="Proteomes" id="UP000683246"/>
    </source>
</evidence>
<evidence type="ECO:0000313" key="2">
    <source>
        <dbReference type="EMBL" id="QUI23102.1"/>
    </source>
</evidence>
<dbReference type="Pfam" id="PF13482">
    <property type="entry name" value="RNase_H_2"/>
    <property type="match status" value="1"/>
</dbReference>
<sequence>MDTSHLYNQFEDIETRLFFDIETTGFSYRKNMVYLIGCVYIEDHQVYLTQWLAEEDHDEYTLLFNFIQLSQGYRQLVHFNGSTFDIPFISKKAKCYHLTFDGNDYIHCDLYKHIRPCKHILGLENCRLKTVEKYLGIHRNDPYSGSELIEQFLQFMASKDKTIKNHLLLHNEEDITSLVHMTKLLSPIQLYHHIKTSYEDYILYDCKVVEQVLVIQLRLSPLFPFKYTYKHKHYHIEVNEDKITLHIPLLEEELKYYFEAYKDYYYIPSEDQAMHKQVAKYIHTSNRIKATKDTCYIKKRGIFIPLVHTNRLDDVRVFHRSRKDATTYVLYHEDLLSNDHLLKKLCFIFLRHL</sequence>
<reference evidence="2" key="1">
    <citation type="submission" date="2020-07" db="EMBL/GenBank/DDBJ databases">
        <title>Vallitalea pronyensis genome.</title>
        <authorList>
            <person name="Postec A."/>
        </authorList>
    </citation>
    <scope>NUCLEOTIDE SEQUENCE</scope>
    <source>
        <strain evidence="2">FatNI3</strain>
    </source>
</reference>
<dbReference type="InterPro" id="IPR038720">
    <property type="entry name" value="YprB_RNase_H-like_dom"/>
</dbReference>
<gene>
    <name evidence="2" type="ORF">HZI73_12750</name>
</gene>
<dbReference type="InterPro" id="IPR036397">
    <property type="entry name" value="RNaseH_sf"/>
</dbReference>
<evidence type="ECO:0000259" key="1">
    <source>
        <dbReference type="Pfam" id="PF13482"/>
    </source>
</evidence>
<keyword evidence="3" id="KW-1185">Reference proteome</keyword>
<dbReference type="GO" id="GO:0003676">
    <property type="term" value="F:nucleic acid binding"/>
    <property type="evidence" value="ECO:0007669"/>
    <property type="project" value="InterPro"/>
</dbReference>
<feature type="domain" description="YprB ribonuclease H-like" evidence="1">
    <location>
        <begin position="17"/>
        <end position="185"/>
    </location>
</feature>
<name>A0A8J8MJR9_9FIRM</name>
<protein>
    <submittedName>
        <fullName evidence="2">Ribonuclease H-like domain-containing protein</fullName>
    </submittedName>
</protein>
<dbReference type="Gene3D" id="3.30.420.10">
    <property type="entry name" value="Ribonuclease H-like superfamily/Ribonuclease H"/>
    <property type="match status" value="1"/>
</dbReference>
<organism evidence="2 3">
    <name type="scientific">Vallitalea pronyensis</name>
    <dbReference type="NCBI Taxonomy" id="1348613"/>
    <lineage>
        <taxon>Bacteria</taxon>
        <taxon>Bacillati</taxon>
        <taxon>Bacillota</taxon>
        <taxon>Clostridia</taxon>
        <taxon>Lachnospirales</taxon>
        <taxon>Vallitaleaceae</taxon>
        <taxon>Vallitalea</taxon>
    </lineage>
</organism>
<dbReference type="EMBL" id="CP058649">
    <property type="protein sequence ID" value="QUI23102.1"/>
    <property type="molecule type" value="Genomic_DNA"/>
</dbReference>
<dbReference type="RefSeq" id="WP_212698602.1">
    <property type="nucleotide sequence ID" value="NZ_CP058649.1"/>
</dbReference>
<dbReference type="PANTHER" id="PTHR38462">
    <property type="entry name" value="EXONUCLEASE-LIKE PROTEIN"/>
    <property type="match status" value="1"/>
</dbReference>
<dbReference type="Proteomes" id="UP000683246">
    <property type="component" value="Chromosome"/>
</dbReference>
<dbReference type="SUPFAM" id="SSF53098">
    <property type="entry name" value="Ribonuclease H-like"/>
    <property type="match status" value="1"/>
</dbReference>
<dbReference type="AlphaFoldDB" id="A0A8J8MJR9"/>
<dbReference type="KEGG" id="vpy:HZI73_12750"/>
<dbReference type="PANTHER" id="PTHR38462:SF1">
    <property type="entry name" value="YPRB RIBONUCLEASE H-LIKE DOMAIN-CONTAINING PROTEIN"/>
    <property type="match status" value="1"/>
</dbReference>
<proteinExistence type="predicted"/>
<accession>A0A8J8MJR9</accession>